<proteinExistence type="inferred from homology"/>
<dbReference type="GO" id="GO:0015934">
    <property type="term" value="C:large ribosomal subunit"/>
    <property type="evidence" value="ECO:0007669"/>
    <property type="project" value="InterPro"/>
</dbReference>
<dbReference type="GO" id="GO:0070180">
    <property type="term" value="F:large ribosomal subunit rRNA binding"/>
    <property type="evidence" value="ECO:0007669"/>
    <property type="project" value="UniProtKB-UniRule"/>
</dbReference>
<dbReference type="Gene3D" id="3.30.70.1730">
    <property type="match status" value="1"/>
</dbReference>
<dbReference type="InterPro" id="IPR022973">
    <property type="entry name" value="Ribosomal_uL10_bac"/>
</dbReference>
<keyword evidence="8" id="KW-1185">Reference proteome</keyword>
<dbReference type="InterPro" id="IPR043141">
    <property type="entry name" value="Ribosomal_uL10-like_sf"/>
</dbReference>
<keyword evidence="6" id="KW-0699">rRNA-binding</keyword>
<evidence type="ECO:0000256" key="3">
    <source>
        <dbReference type="ARBA" id="ARBA00022980"/>
    </source>
</evidence>
<dbReference type="InterPro" id="IPR047865">
    <property type="entry name" value="Ribosomal_uL10_bac_type"/>
</dbReference>
<gene>
    <name evidence="6" type="primary">rplJ</name>
    <name evidence="7" type="ORF">AXG55_11455</name>
</gene>
<dbReference type="InterPro" id="IPR002363">
    <property type="entry name" value="Ribosomal_uL10_CS_bac"/>
</dbReference>
<protein>
    <recommendedName>
        <fullName evidence="5 6">Large ribosomal subunit protein uL10</fullName>
    </recommendedName>
</protein>
<dbReference type="Proteomes" id="UP000184731">
    <property type="component" value="Chromosome"/>
</dbReference>
<keyword evidence="6" id="KW-0694">RNA-binding</keyword>
<evidence type="ECO:0000256" key="2">
    <source>
        <dbReference type="ARBA" id="ARBA00008889"/>
    </source>
</evidence>
<keyword evidence="4 6" id="KW-0687">Ribonucleoprotein</keyword>
<dbReference type="RefSeq" id="WP_233231179.1">
    <property type="nucleotide sequence ID" value="NZ_CP017834.1"/>
</dbReference>
<dbReference type="STRING" id="1915309.AXG55_11455"/>
<dbReference type="SUPFAM" id="SSF160369">
    <property type="entry name" value="Ribosomal protein L10-like"/>
    <property type="match status" value="1"/>
</dbReference>
<evidence type="ECO:0000256" key="1">
    <source>
        <dbReference type="ARBA" id="ARBA00002633"/>
    </source>
</evidence>
<reference evidence="7 8" key="1">
    <citation type="submission" date="2016-10" db="EMBL/GenBank/DDBJ databases">
        <title>Silvanigrella aquatica sp. nov., isolated from a freshwater lake located in the Black Forest, Germany, description of Silvanigrellaceae fam. nov., Silvanigrellales ord. nov., reclassification of the order Bdellovibrionales in the class Oligoflexia, reclassification of the families Bacteriovoracaceae and Halobacteriovoraceae in the new order Bacteriovoracales ord. nov., and reclassification of the family Pseudobacteriovoracaceae in the order Oligoflexiales.</title>
        <authorList>
            <person name="Hahn M.W."/>
            <person name="Schmidt J."/>
            <person name="Koll U."/>
            <person name="Rohde M."/>
            <person name="Verbag S."/>
            <person name="Pitt A."/>
            <person name="Nakai R."/>
            <person name="Naganuma T."/>
            <person name="Lang E."/>
        </authorList>
    </citation>
    <scope>NUCLEOTIDE SEQUENCE [LARGE SCALE GENOMIC DNA]</scope>
    <source>
        <strain evidence="7 8">MWH-Nonnen-W8red</strain>
    </source>
</reference>
<comment type="function">
    <text evidence="1 6">Forms part of the ribosomal stalk, playing a central role in the interaction of the ribosome with GTP-bound translation factors.</text>
</comment>
<evidence type="ECO:0000256" key="4">
    <source>
        <dbReference type="ARBA" id="ARBA00023274"/>
    </source>
</evidence>
<sequence length="172" mass="18570">MDRNAKLQWRESVVQALDKSGAVFLANYSGMTVEELTAMRRELKAVNADFHVVKNTIAQKAVEGRDENVISSLFKGQTGVVFAYGDAAAAAKVFAESAKKFEKLKVVGGYMEKSLLTPASVEKLASLPSREVLLGQLIGTMVAPHRGLLNVLNGVPRNLVQVLNAIKDKKAG</sequence>
<comment type="subunit">
    <text evidence="6">Part of the ribosomal stalk of the 50S ribosomal subunit. The N-terminus interacts with L11 and the large rRNA to form the base of the stalk. The C-terminus forms an elongated spine to which L12 dimers bind in a sequential fashion forming a multimeric L10(L12)X complex.</text>
</comment>
<dbReference type="Pfam" id="PF00466">
    <property type="entry name" value="Ribosomal_L10"/>
    <property type="match status" value="1"/>
</dbReference>
<dbReference type="AlphaFoldDB" id="A0A1L4D2S3"/>
<name>A0A1L4D2S3_9BACT</name>
<dbReference type="EMBL" id="CP017834">
    <property type="protein sequence ID" value="APJ04492.1"/>
    <property type="molecule type" value="Genomic_DNA"/>
</dbReference>
<dbReference type="PANTHER" id="PTHR11560">
    <property type="entry name" value="39S RIBOSOMAL PROTEIN L10, MITOCHONDRIAL"/>
    <property type="match status" value="1"/>
</dbReference>
<accession>A0A1L4D2S3</accession>
<evidence type="ECO:0000313" key="7">
    <source>
        <dbReference type="EMBL" id="APJ04492.1"/>
    </source>
</evidence>
<dbReference type="HAMAP" id="MF_00362">
    <property type="entry name" value="Ribosomal_uL10"/>
    <property type="match status" value="1"/>
</dbReference>
<keyword evidence="3 6" id="KW-0689">Ribosomal protein</keyword>
<dbReference type="CDD" id="cd05797">
    <property type="entry name" value="Ribosomal_L10"/>
    <property type="match status" value="1"/>
</dbReference>
<organism evidence="7 8">
    <name type="scientific">Silvanigrella aquatica</name>
    <dbReference type="NCBI Taxonomy" id="1915309"/>
    <lineage>
        <taxon>Bacteria</taxon>
        <taxon>Pseudomonadati</taxon>
        <taxon>Bdellovibrionota</taxon>
        <taxon>Oligoflexia</taxon>
        <taxon>Silvanigrellales</taxon>
        <taxon>Silvanigrellaceae</taxon>
        <taxon>Silvanigrella</taxon>
    </lineage>
</organism>
<dbReference type="GO" id="GO:0006412">
    <property type="term" value="P:translation"/>
    <property type="evidence" value="ECO:0007669"/>
    <property type="project" value="UniProtKB-UniRule"/>
</dbReference>
<evidence type="ECO:0000256" key="6">
    <source>
        <dbReference type="HAMAP-Rule" id="MF_00362"/>
    </source>
</evidence>
<dbReference type="NCBIfam" id="NF000955">
    <property type="entry name" value="PRK00099.1-1"/>
    <property type="match status" value="1"/>
</dbReference>
<evidence type="ECO:0000313" key="8">
    <source>
        <dbReference type="Proteomes" id="UP000184731"/>
    </source>
</evidence>
<dbReference type="KEGG" id="saqi:AXG55_11455"/>
<comment type="similarity">
    <text evidence="2 6">Belongs to the universal ribosomal protein uL10 family.</text>
</comment>
<dbReference type="GO" id="GO:0003735">
    <property type="term" value="F:structural constituent of ribosome"/>
    <property type="evidence" value="ECO:0007669"/>
    <property type="project" value="InterPro"/>
</dbReference>
<evidence type="ECO:0000256" key="5">
    <source>
        <dbReference type="ARBA" id="ARBA00035202"/>
    </source>
</evidence>
<dbReference type="PROSITE" id="PS01109">
    <property type="entry name" value="RIBOSOMAL_L10"/>
    <property type="match status" value="1"/>
</dbReference>
<dbReference type="InterPro" id="IPR001790">
    <property type="entry name" value="Ribosomal_uL10"/>
</dbReference>
<dbReference type="Gene3D" id="6.10.250.290">
    <property type="match status" value="1"/>
</dbReference>